<evidence type="ECO:0000259" key="2">
    <source>
        <dbReference type="Pfam" id="PF00149"/>
    </source>
</evidence>
<dbReference type="InterPro" id="IPR041796">
    <property type="entry name" value="Mre11_N"/>
</dbReference>
<dbReference type="PANTHER" id="PTHR30337">
    <property type="entry name" value="COMPONENT OF ATP-DEPENDENT DSDNA EXONUCLEASE"/>
    <property type="match status" value="1"/>
</dbReference>
<dbReference type="RefSeq" id="WP_073160134.1">
    <property type="nucleotide sequence ID" value="NZ_FMYT01000008.1"/>
</dbReference>
<dbReference type="PIRSF" id="PIRSF033091">
    <property type="entry name" value="Pesterase_YhaO"/>
    <property type="match status" value="1"/>
</dbReference>
<keyword evidence="3" id="KW-0269">Exonuclease</keyword>
<proteinExistence type="predicted"/>
<dbReference type="Pfam" id="PF00149">
    <property type="entry name" value="Metallophos"/>
    <property type="match status" value="1"/>
</dbReference>
<evidence type="ECO:0000313" key="7">
    <source>
        <dbReference type="Proteomes" id="UP000295758"/>
    </source>
</evidence>
<evidence type="ECO:0000313" key="4">
    <source>
        <dbReference type="EMBL" id="SDI39820.1"/>
    </source>
</evidence>
<dbReference type="Proteomes" id="UP000198945">
    <property type="component" value="Unassembled WGS sequence"/>
</dbReference>
<evidence type="ECO:0000256" key="1">
    <source>
        <dbReference type="ARBA" id="ARBA00022801"/>
    </source>
</evidence>
<evidence type="ECO:0000313" key="5">
    <source>
        <dbReference type="EMBL" id="TDS27906.1"/>
    </source>
</evidence>
<gene>
    <name evidence="5" type="ORF">BY453_12426</name>
    <name evidence="3" type="ORF">SAMN04488597_10826</name>
    <name evidence="4" type="ORF">SAMN04515654_105144</name>
</gene>
<evidence type="ECO:0000313" key="8">
    <source>
        <dbReference type="Proteomes" id="UP000324896"/>
    </source>
</evidence>
<dbReference type="EMBL" id="SOAA01000024">
    <property type="protein sequence ID" value="TDS27906.1"/>
    <property type="molecule type" value="Genomic_DNA"/>
</dbReference>
<sequence length="439" mass="50693">MANAIKFIHTADIHLGKKLSCNTTADMKVNKLLFNATEQAFKNLVELAVEEKVDFILIAGDLYDRKARSIKSSRFFLEQAEFLNKKGITIYIISGNHDPAGVENEVFELPENVKYFSSENVETLKFKKDGKLAARILGQSYRQKFENRTMYNYYTVPDNSVFNISLLHTALNKDNNRYVPVNKSELLTKSEIHYWALGHIHQYQKLNHKPSINFSGTLQAHNISEEGNKGAILVEVDSNLKVKENFIPLAPVVFNEIVINLDQYDELDNLTELKQLINSRLENYNKNIRFENKSKKFKLKVLVLRLNIKGRTELHQYVEANRDELEETLLKDLRSRFRVESPTIWLHSIVLRTAAPIKNLEALKKGSELYQNIDQLINDILADSELKRELIAEWGQIWQGDQNPEDRENHKFFADKKTLADILEESEKIIISELLEGGD</sequence>
<dbReference type="PANTHER" id="PTHR30337:SF7">
    <property type="entry name" value="PHOSPHOESTERASE"/>
    <property type="match status" value="1"/>
</dbReference>
<dbReference type="Proteomes" id="UP000295758">
    <property type="component" value="Unassembled WGS sequence"/>
</dbReference>
<dbReference type="AlphaFoldDB" id="A0A1G6MEC8"/>
<dbReference type="OrthoDB" id="9773856at2"/>
<reference evidence="3 8" key="1">
    <citation type="submission" date="2016-10" db="EMBL/GenBank/DDBJ databases">
        <authorList>
            <person name="Varghese N."/>
            <person name="Submissions S."/>
        </authorList>
    </citation>
    <scope>NUCLEOTIDE SEQUENCE [LARGE SCALE GENOMIC DNA]</scope>
    <source>
        <strain evidence="3 8">WG10</strain>
    </source>
</reference>
<dbReference type="CDD" id="cd00840">
    <property type="entry name" value="MPP_Mre11_N"/>
    <property type="match status" value="1"/>
</dbReference>
<protein>
    <submittedName>
        <fullName evidence="3">Exonuclease SbcD</fullName>
    </submittedName>
</protein>
<name>A0A1G6MEC8_9FIRM</name>
<dbReference type="STRING" id="54121.SAMN04515653_105144"/>
<reference evidence="5 7" key="3">
    <citation type="submission" date="2019-03" db="EMBL/GenBank/DDBJ databases">
        <title>Deep subsurface shale carbon reservoir microbial communities from Ohio and West Virginia, USA.</title>
        <authorList>
            <person name="Wrighton K."/>
        </authorList>
    </citation>
    <scope>NUCLEOTIDE SEQUENCE [LARGE SCALE GENOMIC DNA]</scope>
    <source>
        <strain evidence="5 7">UTICA-S4D12</strain>
    </source>
</reference>
<feature type="domain" description="Calcineurin-like phosphoesterase" evidence="2">
    <location>
        <begin position="5"/>
        <end position="203"/>
    </location>
</feature>
<dbReference type="InterPro" id="IPR004843">
    <property type="entry name" value="Calcineurin-like_PHP"/>
</dbReference>
<reference evidence="4 6" key="2">
    <citation type="submission" date="2016-10" db="EMBL/GenBank/DDBJ databases">
        <authorList>
            <person name="de Groot N.N."/>
        </authorList>
    </citation>
    <scope>NUCLEOTIDE SEQUENCE [LARGE SCALE GENOMIC DNA]</scope>
    <source>
        <strain evidence="4 6">WG7</strain>
    </source>
</reference>
<dbReference type="GO" id="GO:0004527">
    <property type="term" value="F:exonuclease activity"/>
    <property type="evidence" value="ECO:0007669"/>
    <property type="project" value="UniProtKB-KW"/>
</dbReference>
<evidence type="ECO:0000313" key="6">
    <source>
        <dbReference type="Proteomes" id="UP000198945"/>
    </source>
</evidence>
<dbReference type="Proteomes" id="UP000324896">
    <property type="component" value="Unassembled WGS sequence"/>
</dbReference>
<evidence type="ECO:0000313" key="3">
    <source>
        <dbReference type="EMBL" id="SDC53315.1"/>
    </source>
</evidence>
<dbReference type="InterPro" id="IPR050535">
    <property type="entry name" value="DNA_Repair-Maintenance_Comp"/>
</dbReference>
<accession>A0A1G6MEC8</accession>
<dbReference type="InterPro" id="IPR014576">
    <property type="entry name" value="Pesterase_YhaO"/>
</dbReference>
<organism evidence="3 8">
    <name type="scientific">Halanaerobium congolense</name>
    <dbReference type="NCBI Taxonomy" id="54121"/>
    <lineage>
        <taxon>Bacteria</taxon>
        <taxon>Bacillati</taxon>
        <taxon>Bacillota</taxon>
        <taxon>Clostridia</taxon>
        <taxon>Halanaerobiales</taxon>
        <taxon>Halanaerobiaceae</taxon>
        <taxon>Halanaerobium</taxon>
    </lineage>
</organism>
<dbReference type="EMBL" id="FMYT01000008">
    <property type="protein sequence ID" value="SDC53315.1"/>
    <property type="molecule type" value="Genomic_DNA"/>
</dbReference>
<keyword evidence="1" id="KW-0378">Hydrolase</keyword>
<keyword evidence="3" id="KW-0540">Nuclease</keyword>
<dbReference type="SUPFAM" id="SSF56300">
    <property type="entry name" value="Metallo-dependent phosphatases"/>
    <property type="match status" value="1"/>
</dbReference>
<dbReference type="EMBL" id="FNEH01000005">
    <property type="protein sequence ID" value="SDI39820.1"/>
    <property type="molecule type" value="Genomic_DNA"/>
</dbReference>
<dbReference type="InterPro" id="IPR029052">
    <property type="entry name" value="Metallo-depent_PP-like"/>
</dbReference>
<dbReference type="Gene3D" id="3.60.21.10">
    <property type="match status" value="1"/>
</dbReference>